<dbReference type="InterPro" id="IPR022742">
    <property type="entry name" value="Hydrolase_4"/>
</dbReference>
<evidence type="ECO:0000259" key="2">
    <source>
        <dbReference type="Pfam" id="PF12146"/>
    </source>
</evidence>
<evidence type="ECO:0000313" key="3">
    <source>
        <dbReference type="EMBL" id="SDH80122.1"/>
    </source>
</evidence>
<dbReference type="RefSeq" id="WP_090262164.1">
    <property type="nucleotide sequence ID" value="NZ_FNDS01000003.1"/>
</dbReference>
<dbReference type="PIRSF" id="PIRSF037442">
    <property type="entry name" value="UCP037442_abhydr"/>
    <property type="match status" value="1"/>
</dbReference>
<dbReference type="Gene3D" id="3.40.50.1820">
    <property type="entry name" value="alpha/beta hydrolase"/>
    <property type="match status" value="1"/>
</dbReference>
<proteinExistence type="predicted"/>
<keyword evidence="1" id="KW-0472">Membrane</keyword>
<dbReference type="GO" id="GO:0016787">
    <property type="term" value="F:hydrolase activity"/>
    <property type="evidence" value="ECO:0007669"/>
    <property type="project" value="UniProtKB-KW"/>
</dbReference>
<keyword evidence="3" id="KW-0378">Hydrolase</keyword>
<protein>
    <submittedName>
        <fullName evidence="3">Predicted alpha/beta hydrolase</fullName>
    </submittedName>
</protein>
<accession>A0A1G8FDJ8</accession>
<dbReference type="AlphaFoldDB" id="A0A1G8FDJ8"/>
<reference evidence="4" key="1">
    <citation type="submission" date="2016-10" db="EMBL/GenBank/DDBJ databases">
        <authorList>
            <person name="Varghese N."/>
            <person name="Submissions S."/>
        </authorList>
    </citation>
    <scope>NUCLEOTIDE SEQUENCE [LARGE SCALE GENOMIC DNA]</scope>
    <source>
        <strain evidence="4">CCM 7469</strain>
    </source>
</reference>
<dbReference type="InterPro" id="IPR029058">
    <property type="entry name" value="AB_hydrolase_fold"/>
</dbReference>
<keyword evidence="1" id="KW-1133">Transmembrane helix</keyword>
<dbReference type="Proteomes" id="UP000199636">
    <property type="component" value="Unassembled WGS sequence"/>
</dbReference>
<dbReference type="EMBL" id="FNDS01000003">
    <property type="protein sequence ID" value="SDH80122.1"/>
    <property type="molecule type" value="Genomic_DNA"/>
</dbReference>
<keyword evidence="4" id="KW-1185">Reference proteome</keyword>
<gene>
    <name evidence="3" type="ORF">SAMN05216272_103177</name>
</gene>
<dbReference type="Pfam" id="PF12146">
    <property type="entry name" value="Hydrolase_4"/>
    <property type="match status" value="1"/>
</dbReference>
<dbReference type="OrthoDB" id="9785076at2"/>
<evidence type="ECO:0000256" key="1">
    <source>
        <dbReference type="SAM" id="Phobius"/>
    </source>
</evidence>
<feature type="transmembrane region" description="Helical" evidence="1">
    <location>
        <begin position="151"/>
        <end position="169"/>
    </location>
</feature>
<organism evidence="3 4">
    <name type="scientific">Pseudomonas panipatensis</name>
    <dbReference type="NCBI Taxonomy" id="428992"/>
    <lineage>
        <taxon>Bacteria</taxon>
        <taxon>Pseudomonadati</taxon>
        <taxon>Pseudomonadota</taxon>
        <taxon>Gammaproteobacteria</taxon>
        <taxon>Pseudomonadales</taxon>
        <taxon>Pseudomonadaceae</taxon>
        <taxon>Pseudomonas</taxon>
    </lineage>
</organism>
<dbReference type="SUPFAM" id="SSF53474">
    <property type="entry name" value="alpha/beta-Hydrolases"/>
    <property type="match status" value="1"/>
</dbReference>
<keyword evidence="1" id="KW-0812">Transmembrane</keyword>
<feature type="domain" description="Serine aminopeptidase S33" evidence="2">
    <location>
        <begin position="29"/>
        <end position="117"/>
    </location>
</feature>
<evidence type="ECO:0000313" key="4">
    <source>
        <dbReference type="Proteomes" id="UP000199636"/>
    </source>
</evidence>
<name>A0A1G8FDJ8_9PSED</name>
<dbReference type="InterPro" id="IPR017208">
    <property type="entry name" value="UCP037442_abhydr"/>
</dbReference>
<sequence length="283" mass="31663">MIAPQSQALDNGNGQRIASQWYQPPGALQGAVLIAPAMGVEQRFYAAFASWLAERGYLTVTFDYLGIGQSHAGPLRKLRVDVLDWARHDCSAVLAALGEAAGDKPLYWIGHSLGGQILPFVEGRARIQRAFSIASGSGYWRENAEQLRRRAWLLWYAIAPLLTPLFGYFPGRRLGMVGDLPRGVIEQWRRWCLHPQYALGDGDAMRRSFAAVDTPIVSLSFTDDEMMSQRNTESLLSFYRGAPTVNTRIDPQQVGAPRIGHFGFFRAQFADSLWTRYLLPELD</sequence>